<evidence type="ECO:0000256" key="9">
    <source>
        <dbReference type="RuleBase" id="RU364130"/>
    </source>
</evidence>
<dbReference type="CDD" id="cd04476">
    <property type="entry name" value="RPA1_DBD_C"/>
    <property type="match status" value="1"/>
</dbReference>
<evidence type="ECO:0000256" key="5">
    <source>
        <dbReference type="ARBA" id="ARBA00022771"/>
    </source>
</evidence>
<dbReference type="GO" id="GO:0006260">
    <property type="term" value="P:DNA replication"/>
    <property type="evidence" value="ECO:0007669"/>
    <property type="project" value="UniProtKB-KW"/>
</dbReference>
<keyword evidence="6 9" id="KW-0862">Zinc</keyword>
<dbReference type="GO" id="GO:0003677">
    <property type="term" value="F:DNA binding"/>
    <property type="evidence" value="ECO:0007669"/>
    <property type="project" value="UniProtKB-KW"/>
</dbReference>
<dbReference type="Proteomes" id="UP001249851">
    <property type="component" value="Unassembled WGS sequence"/>
</dbReference>
<dbReference type="PANTHER" id="PTHR47165">
    <property type="entry name" value="OS03G0429900 PROTEIN"/>
    <property type="match status" value="1"/>
</dbReference>
<evidence type="ECO:0000256" key="3">
    <source>
        <dbReference type="ARBA" id="ARBA00022705"/>
    </source>
</evidence>
<comment type="function">
    <text evidence="9">As part of the heterotrimeric replication protein A complex (RPA/RP-A), binds and stabilizes single-stranded DNA intermediates, that form during DNA replication or upon DNA stress. It prevents their reannealing and in parallel, recruits and activates different proteins and complexes involved in DNA metabolism. Thereby, it plays an essential role both in DNA replication and the cellular response to DNA damage.</text>
</comment>
<reference evidence="15" key="2">
    <citation type="journal article" date="2023" name="Science">
        <title>Genomic signatures of disease resistance in endangered staghorn corals.</title>
        <authorList>
            <person name="Vollmer S.V."/>
            <person name="Selwyn J.D."/>
            <person name="Despard B.A."/>
            <person name="Roesel C.L."/>
        </authorList>
    </citation>
    <scope>NUCLEOTIDE SEQUENCE</scope>
    <source>
        <strain evidence="15">K2</strain>
    </source>
</reference>
<dbReference type="NCBIfam" id="TIGR00617">
    <property type="entry name" value="rpa1"/>
    <property type="match status" value="1"/>
</dbReference>
<evidence type="ECO:0000256" key="8">
    <source>
        <dbReference type="ARBA" id="ARBA00023242"/>
    </source>
</evidence>
<name>A0AAD9PVC0_ACRCE</name>
<dbReference type="GO" id="GO:0008270">
    <property type="term" value="F:zinc ion binding"/>
    <property type="evidence" value="ECO:0007669"/>
    <property type="project" value="UniProtKB-KW"/>
</dbReference>
<feature type="compositionally biased region" description="Polar residues" evidence="10">
    <location>
        <begin position="143"/>
        <end position="153"/>
    </location>
</feature>
<comment type="subcellular location">
    <subcellularLocation>
        <location evidence="1 9">Nucleus</location>
    </subcellularLocation>
</comment>
<dbReference type="GO" id="GO:0006281">
    <property type="term" value="P:DNA repair"/>
    <property type="evidence" value="ECO:0007669"/>
    <property type="project" value="InterPro"/>
</dbReference>
<dbReference type="Pfam" id="PF01336">
    <property type="entry name" value="tRNA_anti-codon"/>
    <property type="match status" value="1"/>
</dbReference>
<evidence type="ECO:0000256" key="1">
    <source>
        <dbReference type="ARBA" id="ARBA00004123"/>
    </source>
</evidence>
<feature type="region of interest" description="Disordered" evidence="10">
    <location>
        <begin position="79"/>
        <end position="117"/>
    </location>
</feature>
<dbReference type="GO" id="GO:0006310">
    <property type="term" value="P:DNA recombination"/>
    <property type="evidence" value="ECO:0007669"/>
    <property type="project" value="InterPro"/>
</dbReference>
<dbReference type="FunFam" id="2.40.50.140:FF:000041">
    <property type="entry name" value="Replication protein A subunit"/>
    <property type="match status" value="1"/>
</dbReference>
<feature type="compositionally biased region" description="Low complexity" evidence="10">
    <location>
        <begin position="92"/>
        <end position="106"/>
    </location>
</feature>
<dbReference type="InterPro" id="IPR013955">
    <property type="entry name" value="Rep_factor-A_C"/>
</dbReference>
<dbReference type="EMBL" id="JARQWQ010000121">
    <property type="protein sequence ID" value="KAK2549764.1"/>
    <property type="molecule type" value="Genomic_DNA"/>
</dbReference>
<dbReference type="FunFam" id="2.40.50.140:FF:000064">
    <property type="entry name" value="Replication protein A subunit"/>
    <property type="match status" value="1"/>
</dbReference>
<evidence type="ECO:0000313" key="16">
    <source>
        <dbReference type="Proteomes" id="UP001249851"/>
    </source>
</evidence>
<protein>
    <recommendedName>
        <fullName evidence="9">Replication protein A subunit</fullName>
    </recommendedName>
</protein>
<reference evidence="15" key="1">
    <citation type="journal article" date="2023" name="G3 (Bethesda)">
        <title>Whole genome assembly and annotation of the endangered Caribbean coral Acropora cervicornis.</title>
        <authorList>
            <person name="Selwyn J.D."/>
            <person name="Vollmer S.V."/>
        </authorList>
    </citation>
    <scope>NUCLEOTIDE SEQUENCE</scope>
    <source>
        <strain evidence="15">K2</strain>
    </source>
</reference>
<dbReference type="CDD" id="cd04474">
    <property type="entry name" value="RPA1_DBD_A"/>
    <property type="match status" value="1"/>
</dbReference>
<evidence type="ECO:0000256" key="6">
    <source>
        <dbReference type="ARBA" id="ARBA00022833"/>
    </source>
</evidence>
<dbReference type="SUPFAM" id="SSF50249">
    <property type="entry name" value="Nucleic acid-binding proteins"/>
    <property type="match status" value="4"/>
</dbReference>
<keyword evidence="16" id="KW-1185">Reference proteome</keyword>
<feature type="region of interest" description="Disordered" evidence="10">
    <location>
        <begin position="143"/>
        <end position="162"/>
    </location>
</feature>
<evidence type="ECO:0000259" key="14">
    <source>
        <dbReference type="Pfam" id="PF16900"/>
    </source>
</evidence>
<dbReference type="Gene3D" id="2.40.50.140">
    <property type="entry name" value="Nucleic acid-binding proteins"/>
    <property type="match status" value="4"/>
</dbReference>
<dbReference type="Pfam" id="PF16900">
    <property type="entry name" value="REPA_OB_2"/>
    <property type="match status" value="1"/>
</dbReference>
<keyword evidence="5 9" id="KW-0863">Zinc-finger</keyword>
<keyword evidence="4 9" id="KW-0479">Metal-binding</keyword>
<proteinExistence type="inferred from homology"/>
<dbReference type="Pfam" id="PF08646">
    <property type="entry name" value="Rep_fac-A_C"/>
    <property type="match status" value="1"/>
</dbReference>
<dbReference type="PANTHER" id="PTHR47165:SF4">
    <property type="entry name" value="OS03G0429900 PROTEIN"/>
    <property type="match status" value="1"/>
</dbReference>
<evidence type="ECO:0000256" key="10">
    <source>
        <dbReference type="SAM" id="MobiDB-lite"/>
    </source>
</evidence>
<dbReference type="GO" id="GO:0005634">
    <property type="term" value="C:nucleus"/>
    <property type="evidence" value="ECO:0007669"/>
    <property type="project" value="UniProtKB-SubCell"/>
</dbReference>
<evidence type="ECO:0000259" key="13">
    <source>
        <dbReference type="Pfam" id="PF08646"/>
    </source>
</evidence>
<keyword evidence="3 9" id="KW-0235">DNA replication</keyword>
<dbReference type="InterPro" id="IPR007199">
    <property type="entry name" value="Rep_factor-A_N"/>
</dbReference>
<dbReference type="InterPro" id="IPR047192">
    <property type="entry name" value="Euk_RPA1_DBD_C"/>
</dbReference>
<dbReference type="InterPro" id="IPR012340">
    <property type="entry name" value="NA-bd_OB-fold"/>
</dbReference>
<keyword evidence="7 9" id="KW-0238">DNA-binding</keyword>
<evidence type="ECO:0000256" key="4">
    <source>
        <dbReference type="ARBA" id="ARBA00022723"/>
    </source>
</evidence>
<accession>A0AAD9PVC0</accession>
<keyword evidence="8 9" id="KW-0539">Nucleus</keyword>
<dbReference type="AlphaFoldDB" id="A0AAD9PVC0"/>
<dbReference type="CDD" id="cd04475">
    <property type="entry name" value="RPA1_DBD_B"/>
    <property type="match status" value="1"/>
</dbReference>
<feature type="domain" description="Replication protein A OB" evidence="14">
    <location>
        <begin position="280"/>
        <end position="379"/>
    </location>
</feature>
<feature type="domain" description="Replication factor-A protein 1 N-terminal" evidence="12">
    <location>
        <begin position="21"/>
        <end position="69"/>
    </location>
</feature>
<dbReference type="InterPro" id="IPR031657">
    <property type="entry name" value="REPA_OB_2"/>
</dbReference>
<evidence type="ECO:0000256" key="2">
    <source>
        <dbReference type="ARBA" id="ARBA00005690"/>
    </source>
</evidence>
<feature type="domain" description="OB" evidence="11">
    <location>
        <begin position="172"/>
        <end position="259"/>
    </location>
</feature>
<sequence>MLTEGAIQDILFKPAEQHPQKPIFQILLNDLVISKHIEAKAVVQLDKYICNIIQETRKVLIVLEVSVLKTANEVVGKIGDPKPINVESKPEQQQQHQNLQQNNQPQRGSAGQVLAQQQSRAGVMGGNKLGAPVRTGGLASATYGSNQQVSRGGNNPKPVYPISSLTPYQNRWTIRVRVTSKSNIRTWSNSKGEGRVFNVDFVDESGEIRATGFNDVVDKFYELLEVNKVYYISKCSLKTANKQYSSIKNDYEMYINNDTIIELCHDPCDLPTIQYNFVSIGDLSNCSGNDIVDILGVVINIDEVSQITTKTTNRQISKRDIMLLDRSEKSVRATLWGDYAEKFEEHVGKNPVLALKGVKVSEYGGRSLSVLNSTNIMVNPLDLKEAHSLREWYMNVGKDTAIESMSGQRSDGSLGAGSYKTLLQVKSEQLGMGDKPDYFTAKATAVFFKKDNCLYKANLADFSGNQWVTCFQESAEAILNTSASQIGQMKDSNDEQAYDQIFSEANFKTYNFRIRGKMETYNDETRLKCSCVGATPLDFQKECRRLIEEIKKLQAL</sequence>
<dbReference type="InterPro" id="IPR004591">
    <property type="entry name" value="Rfa1"/>
</dbReference>
<comment type="caution">
    <text evidence="15">The sequence shown here is derived from an EMBL/GenBank/DDBJ whole genome shotgun (WGS) entry which is preliminary data.</text>
</comment>
<evidence type="ECO:0000256" key="7">
    <source>
        <dbReference type="ARBA" id="ARBA00023125"/>
    </source>
</evidence>
<evidence type="ECO:0000259" key="11">
    <source>
        <dbReference type="Pfam" id="PF01336"/>
    </source>
</evidence>
<comment type="similarity">
    <text evidence="2 9">Belongs to the replication factor A protein 1 family.</text>
</comment>
<dbReference type="Pfam" id="PF04057">
    <property type="entry name" value="Rep-A_N"/>
    <property type="match status" value="1"/>
</dbReference>
<organism evidence="15 16">
    <name type="scientific">Acropora cervicornis</name>
    <name type="common">Staghorn coral</name>
    <dbReference type="NCBI Taxonomy" id="6130"/>
    <lineage>
        <taxon>Eukaryota</taxon>
        <taxon>Metazoa</taxon>
        <taxon>Cnidaria</taxon>
        <taxon>Anthozoa</taxon>
        <taxon>Hexacorallia</taxon>
        <taxon>Scleractinia</taxon>
        <taxon>Astrocoeniina</taxon>
        <taxon>Acroporidae</taxon>
        <taxon>Acropora</taxon>
    </lineage>
</organism>
<comment type="subunit">
    <text evidence="9">Component of the heterotrimeric canonical replication protein A complex (RPA).</text>
</comment>
<dbReference type="InterPro" id="IPR004365">
    <property type="entry name" value="NA-bd_OB_tRNA"/>
</dbReference>
<gene>
    <name evidence="15" type="ORF">P5673_029742</name>
</gene>
<evidence type="ECO:0000313" key="15">
    <source>
        <dbReference type="EMBL" id="KAK2549764.1"/>
    </source>
</evidence>
<feature type="domain" description="Replication factor A C-terminal" evidence="13">
    <location>
        <begin position="457"/>
        <end position="546"/>
    </location>
</feature>
<evidence type="ECO:0000259" key="12">
    <source>
        <dbReference type="Pfam" id="PF04057"/>
    </source>
</evidence>